<dbReference type="AlphaFoldDB" id="A0A3B1DFT6"/>
<dbReference type="EMBL" id="UOGL01000575">
    <property type="protein sequence ID" value="VAX41666.1"/>
    <property type="molecule type" value="Genomic_DNA"/>
</dbReference>
<organism evidence="2">
    <name type="scientific">hydrothermal vent metagenome</name>
    <dbReference type="NCBI Taxonomy" id="652676"/>
    <lineage>
        <taxon>unclassified sequences</taxon>
        <taxon>metagenomes</taxon>
        <taxon>ecological metagenomes</taxon>
    </lineage>
</organism>
<name>A0A3B1DFT6_9ZZZZ</name>
<feature type="region of interest" description="Disordered" evidence="1">
    <location>
        <begin position="68"/>
        <end position="96"/>
    </location>
</feature>
<sequence length="96" mass="10776">MEQVTDVLSQNVAAALYREAMEGNVSAQVFWLKTLPPPGWQRSTEDPIPRTFDETLEQLTDEELFELARSMGVHQPPENSGSHKKTSDKKIPPSIP</sequence>
<accession>A0A3B1DFT6</accession>
<evidence type="ECO:0000313" key="2">
    <source>
        <dbReference type="EMBL" id="VAX41666.1"/>
    </source>
</evidence>
<gene>
    <name evidence="2" type="ORF">MNBD_PLANCTO02-3034</name>
</gene>
<reference evidence="2" key="1">
    <citation type="submission" date="2018-06" db="EMBL/GenBank/DDBJ databases">
        <authorList>
            <person name="Zhirakovskaya E."/>
        </authorList>
    </citation>
    <scope>NUCLEOTIDE SEQUENCE</scope>
</reference>
<evidence type="ECO:0000256" key="1">
    <source>
        <dbReference type="SAM" id="MobiDB-lite"/>
    </source>
</evidence>
<proteinExistence type="predicted"/>
<protein>
    <submittedName>
        <fullName evidence="2">Uncharacterized protein</fullName>
    </submittedName>
</protein>